<dbReference type="EnsemblMetazoa" id="PPAI013319-RA">
    <property type="protein sequence ID" value="PPAI013319-PA"/>
    <property type="gene ID" value="PPAI013319"/>
</dbReference>
<proteinExistence type="predicted"/>
<accession>A0A8W9BHB3</accession>
<evidence type="ECO:0000313" key="2">
    <source>
        <dbReference type="Proteomes" id="UP000092462"/>
    </source>
</evidence>
<protein>
    <submittedName>
        <fullName evidence="1">Uncharacterized protein</fullName>
    </submittedName>
</protein>
<organism evidence="1 2">
    <name type="scientific">Phlebotomus papatasi</name>
    <name type="common">Sandfly</name>
    <dbReference type="NCBI Taxonomy" id="29031"/>
    <lineage>
        <taxon>Eukaryota</taxon>
        <taxon>Metazoa</taxon>
        <taxon>Ecdysozoa</taxon>
        <taxon>Arthropoda</taxon>
        <taxon>Hexapoda</taxon>
        <taxon>Insecta</taxon>
        <taxon>Pterygota</taxon>
        <taxon>Neoptera</taxon>
        <taxon>Endopterygota</taxon>
        <taxon>Diptera</taxon>
        <taxon>Nematocera</taxon>
        <taxon>Psychodoidea</taxon>
        <taxon>Psychodidae</taxon>
        <taxon>Phlebotomus</taxon>
        <taxon>Phlebotomus</taxon>
    </lineage>
</organism>
<dbReference type="Proteomes" id="UP000092462">
    <property type="component" value="Unassembled WGS sequence"/>
</dbReference>
<name>A0A8W9BHB3_PHLPP</name>
<keyword evidence="2" id="KW-1185">Reference proteome</keyword>
<dbReference type="EMBL" id="AJVK01016932">
    <property type="status" value="NOT_ANNOTATED_CDS"/>
    <property type="molecule type" value="Genomic_DNA"/>
</dbReference>
<reference evidence="1" key="1">
    <citation type="submission" date="2022-08" db="UniProtKB">
        <authorList>
            <consortium name="EnsemblMetazoa"/>
        </authorList>
    </citation>
    <scope>IDENTIFICATION</scope>
    <source>
        <strain evidence="1">Israel</strain>
    </source>
</reference>
<sequence>MGWKINQTGDLAISSCCQENSSISCADFIDDLLVQHWQEHFGVIFEGIPEGRKNSRKVDFFIIILDKYRRRWVKKIVADVKMSFFWEVSRTKILVVTFSSSEEDHVRIVEIFSEENIPKMALLLPNTSFLIHNKFTSKLNLLPPKSHN</sequence>
<evidence type="ECO:0000313" key="1">
    <source>
        <dbReference type="EnsemblMetazoa" id="PPAI013319-PA"/>
    </source>
</evidence>
<dbReference type="AlphaFoldDB" id="A0A8W9BHB3"/>